<evidence type="ECO:0000313" key="2">
    <source>
        <dbReference type="EMBL" id="SHO72949.1"/>
    </source>
</evidence>
<dbReference type="RefSeq" id="WP_073582641.1">
    <property type="nucleotide sequence ID" value="NZ_CBCSEA010000004.1"/>
</dbReference>
<protein>
    <recommendedName>
        <fullName evidence="4">Antitoxin component YwqK of the YwqJK toxin-antitoxin module</fullName>
    </recommendedName>
</protein>
<dbReference type="EMBL" id="FRYK01000002">
    <property type="protein sequence ID" value="SHO72949.1"/>
    <property type="molecule type" value="Genomic_DNA"/>
</dbReference>
<dbReference type="Gene3D" id="3.90.930.1">
    <property type="match status" value="1"/>
</dbReference>
<keyword evidence="3" id="KW-1185">Reference proteome</keyword>
<gene>
    <name evidence="2" type="ORF">SAMN05443547_1295</name>
</gene>
<dbReference type="Pfam" id="PF07661">
    <property type="entry name" value="MORN_2"/>
    <property type="match status" value="2"/>
</dbReference>
<feature type="signal peptide" evidence="1">
    <location>
        <begin position="1"/>
        <end position="21"/>
    </location>
</feature>
<proteinExistence type="predicted"/>
<dbReference type="AlphaFoldDB" id="A0A1M7ZVN3"/>
<dbReference type="SUPFAM" id="SSF82185">
    <property type="entry name" value="Histone H3 K4-specific methyltransferase SET7/9 N-terminal domain"/>
    <property type="match status" value="2"/>
</dbReference>
<dbReference type="OrthoDB" id="9785122at2"/>
<evidence type="ECO:0000313" key="3">
    <source>
        <dbReference type="Proteomes" id="UP000184611"/>
    </source>
</evidence>
<feature type="chain" id="PRO_5013382950" description="Antitoxin component YwqK of the YwqJK toxin-antitoxin module" evidence="1">
    <location>
        <begin position="22"/>
        <end position="257"/>
    </location>
</feature>
<organism evidence="2 3">
    <name type="scientific">Flavobacterium cucumis</name>
    <dbReference type="NCBI Taxonomy" id="416016"/>
    <lineage>
        <taxon>Bacteria</taxon>
        <taxon>Pseudomonadati</taxon>
        <taxon>Bacteroidota</taxon>
        <taxon>Flavobacteriia</taxon>
        <taxon>Flavobacteriales</taxon>
        <taxon>Flavobacteriaceae</taxon>
        <taxon>Flavobacterium</taxon>
    </lineage>
</organism>
<reference evidence="3" key="1">
    <citation type="submission" date="2016-12" db="EMBL/GenBank/DDBJ databases">
        <authorList>
            <person name="Varghese N."/>
            <person name="Submissions S."/>
        </authorList>
    </citation>
    <scope>NUCLEOTIDE SEQUENCE [LARGE SCALE GENOMIC DNA]</scope>
    <source>
        <strain evidence="3">DSM 18830</strain>
    </source>
</reference>
<dbReference type="Proteomes" id="UP000184611">
    <property type="component" value="Unassembled WGS sequence"/>
</dbReference>
<dbReference type="STRING" id="416016.SAMN05443547_1295"/>
<keyword evidence="1" id="KW-0732">Signal</keyword>
<sequence length="257" mass="29839">MYKVKSIFLLFFVSLSGILLSQNKVNQFDEQGKRHGVWRGTHKESNRVRYEGEFNHGKEIGVFKYFDDTKASSIIATRDFSKGDGSCYAVFYDQKGNKVSEGKLIDKSPDGIWKYYHFESTQLMTIENYKFGKLHGAKKIFYKDGQLAEETNYSNGIKEGIAKTFSEKGDLIDEHMYLNGRFEGKATYYDGNGNKIYEGYYKDGNKIDKWKFFEKGKEIKEVKASKFAKELIKFEQRNTQKVSKTFQQLKKDQESGK</sequence>
<evidence type="ECO:0000256" key="1">
    <source>
        <dbReference type="SAM" id="SignalP"/>
    </source>
</evidence>
<evidence type="ECO:0008006" key="4">
    <source>
        <dbReference type="Google" id="ProtNLM"/>
    </source>
</evidence>
<name>A0A1M7ZVN3_9FLAO</name>
<dbReference type="InterPro" id="IPR011652">
    <property type="entry name" value="MORN_2"/>
</dbReference>
<accession>A0A1M7ZVN3</accession>
<dbReference type="PANTHER" id="PTHR33706">
    <property type="entry name" value="MORN VARIANT REPEAT PROTEIN"/>
    <property type="match status" value="1"/>
</dbReference>
<dbReference type="PANTHER" id="PTHR33706:SF1">
    <property type="entry name" value="TPR REPEAT PROTEIN"/>
    <property type="match status" value="1"/>
</dbReference>